<name>A0A835DKP1_TETSI</name>
<dbReference type="CDD" id="cd03031">
    <property type="entry name" value="GRX_GRX_like"/>
    <property type="match status" value="1"/>
</dbReference>
<dbReference type="AlphaFoldDB" id="A0A835DKP1"/>
<protein>
    <recommendedName>
        <fullName evidence="1">Glutaredoxin domain-containing protein</fullName>
    </recommendedName>
</protein>
<gene>
    <name evidence="2" type="ORF">HHK36_011713</name>
</gene>
<dbReference type="Pfam" id="PF00462">
    <property type="entry name" value="Glutaredoxin"/>
    <property type="match status" value="1"/>
</dbReference>
<dbReference type="Proteomes" id="UP000655225">
    <property type="component" value="Unassembled WGS sequence"/>
</dbReference>
<dbReference type="PANTHER" id="PTHR45669:SF18">
    <property type="entry name" value="GLUTAREDOXIN FAMILY PROTEIN"/>
    <property type="match status" value="1"/>
</dbReference>
<dbReference type="Gene3D" id="3.40.30.10">
    <property type="entry name" value="Glutaredoxin"/>
    <property type="match status" value="1"/>
</dbReference>
<feature type="domain" description="Glutaredoxin" evidence="1">
    <location>
        <begin position="118"/>
        <end position="184"/>
    </location>
</feature>
<dbReference type="PROSITE" id="PS51354">
    <property type="entry name" value="GLUTAREDOXIN_2"/>
    <property type="match status" value="1"/>
</dbReference>
<dbReference type="InterPro" id="IPR036249">
    <property type="entry name" value="Thioredoxin-like_sf"/>
</dbReference>
<evidence type="ECO:0000313" key="2">
    <source>
        <dbReference type="EMBL" id="KAF8403609.1"/>
    </source>
</evidence>
<dbReference type="InterPro" id="IPR002109">
    <property type="entry name" value="Glutaredoxin"/>
</dbReference>
<dbReference type="PANTHER" id="PTHR45669">
    <property type="entry name" value="GLUTAREDOXIN DOMAIN-CONTAINING CYSTEINE-RICH PROTEIN CG12206-RELATED"/>
    <property type="match status" value="1"/>
</dbReference>
<accession>A0A835DKP1</accession>
<dbReference type="OMA" id="HNAANPI"/>
<reference evidence="2 3" key="1">
    <citation type="submission" date="2020-04" db="EMBL/GenBank/DDBJ databases">
        <title>Plant Genome Project.</title>
        <authorList>
            <person name="Zhang R.-G."/>
        </authorList>
    </citation>
    <scope>NUCLEOTIDE SEQUENCE [LARGE SCALE GENOMIC DNA]</scope>
    <source>
        <strain evidence="2">YNK0</strain>
        <tissue evidence="2">Leaf</tissue>
    </source>
</reference>
<evidence type="ECO:0000313" key="3">
    <source>
        <dbReference type="Proteomes" id="UP000655225"/>
    </source>
</evidence>
<evidence type="ECO:0000259" key="1">
    <source>
        <dbReference type="Pfam" id="PF00462"/>
    </source>
</evidence>
<comment type="caution">
    <text evidence="2">The sequence shown here is derived from an EMBL/GenBank/DDBJ whole genome shotgun (WGS) entry which is preliminary data.</text>
</comment>
<dbReference type="Pfam" id="PF23733">
    <property type="entry name" value="GRXCR1-2_C"/>
    <property type="match status" value="1"/>
</dbReference>
<dbReference type="SUPFAM" id="SSF52833">
    <property type="entry name" value="Thioredoxin-like"/>
    <property type="match status" value="1"/>
</dbReference>
<proteinExistence type="predicted"/>
<dbReference type="EMBL" id="JABCRI010000007">
    <property type="protein sequence ID" value="KAF8403609.1"/>
    <property type="molecule type" value="Genomic_DNA"/>
</dbReference>
<dbReference type="OrthoDB" id="423313at2759"/>
<keyword evidence="3" id="KW-1185">Reference proteome</keyword>
<sequence length="261" mass="29510">MADLHDFDSPKKPYPYSFLERNGSVKKLLNSFESVGNLMNGKVKQLCNSFEQKKSSAEVENSLSKESLLTDKDPNLLSRFGRSLSFRQFGLNQSKAPKSISPLFDNRIRLSGTDDRIVLYFTSLRGIRRTYEDCCAVRTIFRGFRALVDDRDISMDSAYRKELQSVLELKTVSLPQVFIGGKYVGGADEIKQLHEVGELAKLLEGFPLRDPRYVCESCGDARFVPCLNCNGSRKIYEEEGQLLRCPDCNENGLIRCPNCCS</sequence>
<organism evidence="2 3">
    <name type="scientific">Tetracentron sinense</name>
    <name type="common">Spur-leaf</name>
    <dbReference type="NCBI Taxonomy" id="13715"/>
    <lineage>
        <taxon>Eukaryota</taxon>
        <taxon>Viridiplantae</taxon>
        <taxon>Streptophyta</taxon>
        <taxon>Embryophyta</taxon>
        <taxon>Tracheophyta</taxon>
        <taxon>Spermatophyta</taxon>
        <taxon>Magnoliopsida</taxon>
        <taxon>Trochodendrales</taxon>
        <taxon>Trochodendraceae</taxon>
        <taxon>Tetracentron</taxon>
    </lineage>
</organism>